<evidence type="ECO:0000313" key="5">
    <source>
        <dbReference type="EMBL" id="CAD8825598.1"/>
    </source>
</evidence>
<comment type="similarity">
    <text evidence="1">Belongs to the bifunctional nuclease family.</text>
</comment>
<protein>
    <recommendedName>
        <fullName evidence="4">BFN domain-containing protein</fullName>
    </recommendedName>
</protein>
<dbReference type="InterPro" id="IPR036104">
    <property type="entry name" value="BFN_sf"/>
</dbReference>
<feature type="compositionally biased region" description="Polar residues" evidence="3">
    <location>
        <begin position="135"/>
        <end position="150"/>
    </location>
</feature>
<dbReference type="GO" id="GO:0004518">
    <property type="term" value="F:nuclease activity"/>
    <property type="evidence" value="ECO:0007669"/>
    <property type="project" value="InterPro"/>
</dbReference>
<dbReference type="Pfam" id="PF02577">
    <property type="entry name" value="BFN_dom"/>
    <property type="match status" value="1"/>
</dbReference>
<dbReference type="SUPFAM" id="SSF103256">
    <property type="entry name" value="Hypothetical protein TM0160"/>
    <property type="match status" value="1"/>
</dbReference>
<evidence type="ECO:0000259" key="4">
    <source>
        <dbReference type="PROSITE" id="PS51658"/>
    </source>
</evidence>
<dbReference type="PROSITE" id="PS51658">
    <property type="entry name" value="BFN"/>
    <property type="match status" value="1"/>
</dbReference>
<dbReference type="PANTHER" id="PTHR15160">
    <property type="entry name" value="VON HIPPEL-LINDAU PROTEIN"/>
    <property type="match status" value="1"/>
</dbReference>
<dbReference type="EMBL" id="HBFP01013820">
    <property type="protein sequence ID" value="CAD8825598.1"/>
    <property type="molecule type" value="Transcribed_RNA"/>
</dbReference>
<sequence length="368" mass="41730">MVFGFVSVSFAKGSQGQWVGVSENRCHQSRLCSFRARSISRNQVISCNAANESPDYQNGWTPEEDRTYQEVRVYTVGPFDNEGGCMISLKPVVDARRALRVQVVASQADAMQTALMSHKKRSQKTWLEDEMCSPPNMNSMPQQQRQSHLGSGSAHNQQDANNSAASASHSNEIVRSRPTTHDLFKLAMDVNMVLVTKAAITHFTQDVYIARLWIRAAGGEEVSLDARPSDAITMALNSKAPIYLNANLLDANGSDIRGLEREIRRGYAREMTYDDCQKTTSSLASEVRRRPEHIELSKMKMQLDLAVRLERYHEAAHLQKQILKICPLDTLYAQLGDALREERFSDAAHIRDEIYQWRLKLLRWELEQ</sequence>
<gene>
    <name evidence="5" type="ORF">TOLI1172_LOCUS9998</name>
</gene>
<feature type="compositionally biased region" description="Low complexity" evidence="3">
    <location>
        <begin position="153"/>
        <end position="171"/>
    </location>
</feature>
<accession>A0A7S1EV85</accession>
<dbReference type="Gene3D" id="3.10.690.10">
    <property type="entry name" value="Bifunctional nuclease domain"/>
    <property type="match status" value="1"/>
</dbReference>
<dbReference type="InterPro" id="IPR003729">
    <property type="entry name" value="Bi_nuclease_dom"/>
</dbReference>
<feature type="domain" description="BFN" evidence="4">
    <location>
        <begin position="68"/>
        <end position="256"/>
    </location>
</feature>
<evidence type="ECO:0000256" key="1">
    <source>
        <dbReference type="ARBA" id="ARBA00009095"/>
    </source>
</evidence>
<evidence type="ECO:0000256" key="3">
    <source>
        <dbReference type="SAM" id="MobiDB-lite"/>
    </source>
</evidence>
<feature type="region of interest" description="Disordered" evidence="3">
    <location>
        <begin position="115"/>
        <end position="174"/>
    </location>
</feature>
<name>A0A7S1EV85_9RHOD</name>
<organism evidence="5">
    <name type="scientific">Timspurckia oligopyrenoides</name>
    <dbReference type="NCBI Taxonomy" id="708627"/>
    <lineage>
        <taxon>Eukaryota</taxon>
        <taxon>Rhodophyta</taxon>
        <taxon>Bangiophyceae</taxon>
        <taxon>Porphyridiales</taxon>
        <taxon>Porphyridiaceae</taxon>
        <taxon>Timspurckia</taxon>
    </lineage>
</organism>
<evidence type="ECO:0000256" key="2">
    <source>
        <dbReference type="ARBA" id="ARBA00025428"/>
    </source>
</evidence>
<reference evidence="5" key="1">
    <citation type="submission" date="2021-01" db="EMBL/GenBank/DDBJ databases">
        <authorList>
            <person name="Corre E."/>
            <person name="Pelletier E."/>
            <person name="Niang G."/>
            <person name="Scheremetjew M."/>
            <person name="Finn R."/>
            <person name="Kale V."/>
            <person name="Holt S."/>
            <person name="Cochrane G."/>
            <person name="Meng A."/>
            <person name="Brown T."/>
            <person name="Cohen L."/>
        </authorList>
    </citation>
    <scope>NUCLEOTIDE SEQUENCE</scope>
    <source>
        <strain evidence="5">CCMP3278</strain>
    </source>
</reference>
<dbReference type="PANTHER" id="PTHR15160:SF1">
    <property type="entry name" value="VON HIPPEL-LINDAU DISEASE TUMOR SUPPRESSOR"/>
    <property type="match status" value="1"/>
</dbReference>
<dbReference type="AlphaFoldDB" id="A0A7S1EV85"/>
<proteinExistence type="inferred from homology"/>
<comment type="function">
    <text evidence="2">Bifunctional nuclease with both RNase and DNase activities. Involved in basal defense response. Participates in abscisic acid-derived callose deposition following infection by a necrotrophic pathogen.</text>
</comment>